<proteinExistence type="predicted"/>
<reference evidence="2 3" key="1">
    <citation type="submission" date="2023-07" db="EMBL/GenBank/DDBJ databases">
        <title>Comparative genomics of wheat-associated soil bacteria to identify genetic determinants of phenazine resistance.</title>
        <authorList>
            <person name="Mouncey N."/>
        </authorList>
    </citation>
    <scope>NUCLEOTIDE SEQUENCE [LARGE SCALE GENOMIC DNA]</scope>
    <source>
        <strain evidence="2 3">B3I12</strain>
    </source>
</reference>
<feature type="region of interest" description="Disordered" evidence="1">
    <location>
        <begin position="49"/>
        <end position="74"/>
    </location>
</feature>
<sequence>MAGLIAMPRDSRTRLCHRLRTHREGKSKRRSMSEWDFIALIDGVHQLGTPMMRSSRPSKGRRTPASCGTFEPPAHHDPVLRVDYQHAVHLHRKKQLSGGALVSAGDTLVGLGPGDSVVTYVSAKRQILINDLTGDATSITLAVSGDDWTPGLVNDRRLTIDTPLGRPPSGVGERRLPVVVSFDIEDSRVQRADLGRLSWMSMGAARLE</sequence>
<dbReference type="Proteomes" id="UP001232755">
    <property type="component" value="Unassembled WGS sequence"/>
</dbReference>
<evidence type="ECO:0000256" key="1">
    <source>
        <dbReference type="SAM" id="MobiDB-lite"/>
    </source>
</evidence>
<name>A0ABU0R2L2_9ACTN</name>
<comment type="caution">
    <text evidence="2">The sequence shown here is derived from an EMBL/GenBank/DDBJ whole genome shotgun (WGS) entry which is preliminary data.</text>
</comment>
<protein>
    <submittedName>
        <fullName evidence="2">Uncharacterized protein</fullName>
    </submittedName>
</protein>
<evidence type="ECO:0000313" key="3">
    <source>
        <dbReference type="Proteomes" id="UP001232755"/>
    </source>
</evidence>
<dbReference type="EMBL" id="JAUSYP010000001">
    <property type="protein sequence ID" value="MDQ0753904.1"/>
    <property type="molecule type" value="Genomic_DNA"/>
</dbReference>
<gene>
    <name evidence="2" type="ORF">QF034_008135</name>
</gene>
<evidence type="ECO:0000313" key="2">
    <source>
        <dbReference type="EMBL" id="MDQ0753904.1"/>
    </source>
</evidence>
<organism evidence="2 3">
    <name type="scientific">Streptomyces africanus</name>
    <dbReference type="NCBI Taxonomy" id="231024"/>
    <lineage>
        <taxon>Bacteria</taxon>
        <taxon>Bacillati</taxon>
        <taxon>Actinomycetota</taxon>
        <taxon>Actinomycetes</taxon>
        <taxon>Kitasatosporales</taxon>
        <taxon>Streptomycetaceae</taxon>
        <taxon>Streptomyces</taxon>
    </lineage>
</organism>
<accession>A0ABU0R2L2</accession>
<keyword evidence="3" id="KW-1185">Reference proteome</keyword>